<dbReference type="Pfam" id="PF21549">
    <property type="entry name" value="PRDM2_PR"/>
    <property type="match status" value="1"/>
</dbReference>
<feature type="domain" description="C2H2-type" evidence="18">
    <location>
        <begin position="260"/>
        <end position="287"/>
    </location>
</feature>
<keyword evidence="6 17" id="KW-0863">Zinc-finger</keyword>
<comment type="subcellular location">
    <subcellularLocation>
        <location evidence="1">Nucleus</location>
    </subcellularLocation>
</comment>
<evidence type="ECO:0000313" key="19">
    <source>
        <dbReference type="EMBL" id="KYO30396.1"/>
    </source>
</evidence>
<keyword evidence="9" id="KW-0805">Transcription regulation</keyword>
<dbReference type="InterPro" id="IPR046341">
    <property type="entry name" value="SET_dom_sf"/>
</dbReference>
<keyword evidence="11" id="KW-1064">Adaptive immunity</keyword>
<evidence type="ECO:0000256" key="17">
    <source>
        <dbReference type="PROSITE-ProRule" id="PRU00042"/>
    </source>
</evidence>
<protein>
    <recommendedName>
        <fullName evidence="14">Tissue-resident T-cell transcription regulator protein ZNF683</fullName>
    </recommendedName>
    <alternativeName>
        <fullName evidence="15">Homolog of Blimp-1 in T-cell</fullName>
    </alternativeName>
    <alternativeName>
        <fullName evidence="16">Zinc finger protein 683</fullName>
    </alternativeName>
</protein>
<accession>A0A151N0Q1</accession>
<dbReference type="PANTHER" id="PTHR16515:SF59">
    <property type="entry name" value="PR DOMAIN ZINC FINGER PROTEIN 1"/>
    <property type="match status" value="1"/>
</dbReference>
<dbReference type="Pfam" id="PF00096">
    <property type="entry name" value="zf-C2H2"/>
    <property type="match status" value="4"/>
</dbReference>
<dbReference type="SUPFAM" id="SSF57667">
    <property type="entry name" value="beta-beta-alpha zinc fingers"/>
    <property type="match status" value="3"/>
</dbReference>
<keyword evidence="20" id="KW-1185">Reference proteome</keyword>
<dbReference type="Gene3D" id="2.170.270.10">
    <property type="entry name" value="SET domain"/>
    <property type="match status" value="1"/>
</dbReference>
<evidence type="ECO:0000256" key="8">
    <source>
        <dbReference type="ARBA" id="ARBA00022859"/>
    </source>
</evidence>
<keyword evidence="7" id="KW-0862">Zinc</keyword>
<gene>
    <name evidence="19" type="ORF">Y1Q_0023549</name>
</gene>
<dbReference type="InterPro" id="IPR013087">
    <property type="entry name" value="Znf_C2H2_type"/>
</dbReference>
<evidence type="ECO:0000256" key="2">
    <source>
        <dbReference type="ARBA" id="ARBA00006991"/>
    </source>
</evidence>
<dbReference type="STRING" id="8496.A0A151N0Q1"/>
<evidence type="ECO:0000256" key="12">
    <source>
        <dbReference type="ARBA" id="ARBA00023163"/>
    </source>
</evidence>
<evidence type="ECO:0000256" key="1">
    <source>
        <dbReference type="ARBA" id="ARBA00004123"/>
    </source>
</evidence>
<evidence type="ECO:0000256" key="4">
    <source>
        <dbReference type="ARBA" id="ARBA00022723"/>
    </source>
</evidence>
<dbReference type="PANTHER" id="PTHR16515">
    <property type="entry name" value="PR DOMAIN ZINC FINGER PROTEIN"/>
    <property type="match status" value="1"/>
</dbReference>
<feature type="domain" description="C2H2-type" evidence="18">
    <location>
        <begin position="204"/>
        <end position="231"/>
    </location>
</feature>
<keyword evidence="8" id="KW-0391">Immunity</keyword>
<dbReference type="AlphaFoldDB" id="A0A151N0Q1"/>
<dbReference type="Gene3D" id="3.30.160.60">
    <property type="entry name" value="Classic Zinc Finger"/>
    <property type="match status" value="4"/>
</dbReference>
<evidence type="ECO:0000256" key="11">
    <source>
        <dbReference type="ARBA" id="ARBA00023130"/>
    </source>
</evidence>
<proteinExistence type="inferred from homology"/>
<evidence type="ECO:0000256" key="7">
    <source>
        <dbReference type="ARBA" id="ARBA00022833"/>
    </source>
</evidence>
<dbReference type="GO" id="GO:0045165">
    <property type="term" value="P:cell fate commitment"/>
    <property type="evidence" value="ECO:0007669"/>
    <property type="project" value="TreeGrafter"/>
</dbReference>
<evidence type="ECO:0000256" key="16">
    <source>
        <dbReference type="ARBA" id="ARBA00078155"/>
    </source>
</evidence>
<organism evidence="19 20">
    <name type="scientific">Alligator mississippiensis</name>
    <name type="common">American alligator</name>
    <dbReference type="NCBI Taxonomy" id="8496"/>
    <lineage>
        <taxon>Eukaryota</taxon>
        <taxon>Metazoa</taxon>
        <taxon>Chordata</taxon>
        <taxon>Craniata</taxon>
        <taxon>Vertebrata</taxon>
        <taxon>Euteleostomi</taxon>
        <taxon>Archelosauria</taxon>
        <taxon>Archosauria</taxon>
        <taxon>Crocodylia</taxon>
        <taxon>Alligatoridae</taxon>
        <taxon>Alligatorinae</taxon>
        <taxon>Alligator</taxon>
    </lineage>
</organism>
<feature type="domain" description="C2H2-type" evidence="18">
    <location>
        <begin position="232"/>
        <end position="259"/>
    </location>
</feature>
<keyword evidence="12" id="KW-0804">Transcription</keyword>
<evidence type="ECO:0000256" key="9">
    <source>
        <dbReference type="ARBA" id="ARBA00023015"/>
    </source>
</evidence>
<evidence type="ECO:0000256" key="3">
    <source>
        <dbReference type="ARBA" id="ARBA00022588"/>
    </source>
</evidence>
<dbReference type="FunFam" id="3.30.160.60:FF:001272">
    <property type="entry name" value="Zinc finger protein 683"/>
    <property type="match status" value="1"/>
</dbReference>
<reference evidence="19 20" key="1">
    <citation type="journal article" date="2012" name="Genome Biol.">
        <title>Sequencing three crocodilian genomes to illuminate the evolution of archosaurs and amniotes.</title>
        <authorList>
            <person name="St John J.A."/>
            <person name="Braun E.L."/>
            <person name="Isberg S.R."/>
            <person name="Miles L.G."/>
            <person name="Chong A.Y."/>
            <person name="Gongora J."/>
            <person name="Dalzell P."/>
            <person name="Moran C."/>
            <person name="Bed'hom B."/>
            <person name="Abzhanov A."/>
            <person name="Burgess S.C."/>
            <person name="Cooksey A.M."/>
            <person name="Castoe T.A."/>
            <person name="Crawford N.G."/>
            <person name="Densmore L.D."/>
            <person name="Drew J.C."/>
            <person name="Edwards S.V."/>
            <person name="Faircloth B.C."/>
            <person name="Fujita M.K."/>
            <person name="Greenwold M.J."/>
            <person name="Hoffmann F.G."/>
            <person name="Howard J.M."/>
            <person name="Iguchi T."/>
            <person name="Janes D.E."/>
            <person name="Khan S.Y."/>
            <person name="Kohno S."/>
            <person name="de Koning A.J."/>
            <person name="Lance S.L."/>
            <person name="McCarthy F.M."/>
            <person name="McCormack J.E."/>
            <person name="Merchant M.E."/>
            <person name="Peterson D.G."/>
            <person name="Pollock D.D."/>
            <person name="Pourmand N."/>
            <person name="Raney B.J."/>
            <person name="Roessler K.A."/>
            <person name="Sanford J.R."/>
            <person name="Sawyer R.H."/>
            <person name="Schmidt C.J."/>
            <person name="Triplett E.W."/>
            <person name="Tuberville T.D."/>
            <person name="Venegas-Anaya M."/>
            <person name="Howard J.T."/>
            <person name="Jarvis E.D."/>
            <person name="Guillette L.J.Jr."/>
            <person name="Glenn T.C."/>
            <person name="Green R.E."/>
            <person name="Ray D.A."/>
        </authorList>
    </citation>
    <scope>NUCLEOTIDE SEQUENCE [LARGE SCALE GENOMIC DNA]</scope>
    <source>
        <strain evidence="19">KSC_2009_1</strain>
    </source>
</reference>
<sequence>MRGETSPVPRWRDADLEARCTYVVKDQPPARPHLPRTQASLGRTLAFPRSHTSEVYAPGAQLHHVLDTRDLRCRDWMRYINPAPGTAAQNLVACQHDRNICFYALAPILPGAELLMWPGREVAQRLQCPALAAKLAQPQRPTSRLALQLDAVNLSMPKTPRPGALPPKKQSSRPKYECNICAKTFGQLSNLKVHLRVHSGERPFQCPICKKRFTQLAHLQKHRLVHTGEKPHECLVCHKRFSSTSNLKTHLRLHSGEKPYQCPLCPGRFTQQVHLRLHRRLHELERRHRCPHLHPLSLALHQRACHPRVPGATHDFGLEGERADASQAAGLADSLPQRGAERGTPGLLLMDKASGSALLPLPRYGLPVKQEASPMQPA</sequence>
<keyword evidence="13" id="KW-0539">Nucleus</keyword>
<comment type="similarity">
    <text evidence="2">Belongs to the krueppel C2H2-type zinc-finger protein family.</text>
</comment>
<dbReference type="FunFam" id="3.30.160.60:FF:000262">
    <property type="entry name" value="PR domain zinc finger protein 1"/>
    <property type="match status" value="1"/>
</dbReference>
<evidence type="ECO:0000256" key="5">
    <source>
        <dbReference type="ARBA" id="ARBA00022737"/>
    </source>
</evidence>
<dbReference type="GO" id="GO:0005634">
    <property type="term" value="C:nucleus"/>
    <property type="evidence" value="ECO:0007669"/>
    <property type="project" value="UniProtKB-SubCell"/>
</dbReference>
<name>A0A151N0Q1_ALLMI</name>
<evidence type="ECO:0000256" key="10">
    <source>
        <dbReference type="ARBA" id="ARBA00023125"/>
    </source>
</evidence>
<keyword evidence="4" id="KW-0479">Metal-binding</keyword>
<evidence type="ECO:0000256" key="13">
    <source>
        <dbReference type="ARBA" id="ARBA00023242"/>
    </source>
</evidence>
<dbReference type="GO" id="GO:0003700">
    <property type="term" value="F:DNA-binding transcription factor activity"/>
    <property type="evidence" value="ECO:0007669"/>
    <property type="project" value="TreeGrafter"/>
</dbReference>
<comment type="caution">
    <text evidence="19">The sequence shown here is derived from an EMBL/GenBank/DDBJ whole genome shotgun (WGS) entry which is preliminary data.</text>
</comment>
<dbReference type="eggNOG" id="KOG2461">
    <property type="taxonomic scope" value="Eukaryota"/>
</dbReference>
<dbReference type="GO" id="GO:0000978">
    <property type="term" value="F:RNA polymerase II cis-regulatory region sequence-specific DNA binding"/>
    <property type="evidence" value="ECO:0007669"/>
    <property type="project" value="TreeGrafter"/>
</dbReference>
<evidence type="ECO:0000256" key="6">
    <source>
        <dbReference type="ARBA" id="ARBA00022771"/>
    </source>
</evidence>
<dbReference type="GO" id="GO:0002250">
    <property type="term" value="P:adaptive immune response"/>
    <property type="evidence" value="ECO:0007669"/>
    <property type="project" value="UniProtKB-KW"/>
</dbReference>
<dbReference type="SMART" id="SM00355">
    <property type="entry name" value="ZnF_C2H2"/>
    <property type="match status" value="4"/>
</dbReference>
<dbReference type="GO" id="GO:0051239">
    <property type="term" value="P:regulation of multicellular organismal process"/>
    <property type="evidence" value="ECO:0007669"/>
    <property type="project" value="UniProtKB-ARBA"/>
</dbReference>
<dbReference type="GO" id="GO:0045087">
    <property type="term" value="P:innate immune response"/>
    <property type="evidence" value="ECO:0007669"/>
    <property type="project" value="UniProtKB-KW"/>
</dbReference>
<keyword evidence="3" id="KW-0399">Innate immunity</keyword>
<evidence type="ECO:0000256" key="14">
    <source>
        <dbReference type="ARBA" id="ARBA00074461"/>
    </source>
</evidence>
<feature type="domain" description="C2H2-type" evidence="18">
    <location>
        <begin position="176"/>
        <end position="203"/>
    </location>
</feature>
<dbReference type="GO" id="GO:0006357">
    <property type="term" value="P:regulation of transcription by RNA polymerase II"/>
    <property type="evidence" value="ECO:0007669"/>
    <property type="project" value="TreeGrafter"/>
</dbReference>
<dbReference type="GO" id="GO:0005737">
    <property type="term" value="C:cytoplasm"/>
    <property type="evidence" value="ECO:0007669"/>
    <property type="project" value="TreeGrafter"/>
</dbReference>
<dbReference type="FunFam" id="3.30.160.60:FF:000132">
    <property type="entry name" value="PR domain zinc finger protein 1"/>
    <property type="match status" value="1"/>
</dbReference>
<evidence type="ECO:0000259" key="18">
    <source>
        <dbReference type="PROSITE" id="PS50157"/>
    </source>
</evidence>
<dbReference type="PROSITE" id="PS00028">
    <property type="entry name" value="ZINC_FINGER_C2H2_1"/>
    <property type="match status" value="4"/>
</dbReference>
<dbReference type="EMBL" id="AKHW03004201">
    <property type="protein sequence ID" value="KYO30396.1"/>
    <property type="molecule type" value="Genomic_DNA"/>
</dbReference>
<keyword evidence="5" id="KW-0677">Repeat</keyword>
<dbReference type="InterPro" id="IPR001214">
    <property type="entry name" value="SET_dom"/>
</dbReference>
<dbReference type="PROSITE" id="PS50157">
    <property type="entry name" value="ZINC_FINGER_C2H2_2"/>
    <property type="match status" value="4"/>
</dbReference>
<dbReference type="InterPro" id="IPR050331">
    <property type="entry name" value="Zinc_finger"/>
</dbReference>
<dbReference type="GO" id="GO:0008270">
    <property type="term" value="F:zinc ion binding"/>
    <property type="evidence" value="ECO:0007669"/>
    <property type="project" value="UniProtKB-KW"/>
</dbReference>
<evidence type="ECO:0000256" key="15">
    <source>
        <dbReference type="ARBA" id="ARBA00075301"/>
    </source>
</evidence>
<dbReference type="InterPro" id="IPR036236">
    <property type="entry name" value="Znf_C2H2_sf"/>
</dbReference>
<dbReference type="FunFam" id="3.30.160.60:FF:000100">
    <property type="entry name" value="Zinc finger 45-like"/>
    <property type="match status" value="1"/>
</dbReference>
<keyword evidence="10" id="KW-0238">DNA-binding</keyword>
<dbReference type="GO" id="GO:0002682">
    <property type="term" value="P:regulation of immune system process"/>
    <property type="evidence" value="ECO:0007669"/>
    <property type="project" value="UniProtKB-ARBA"/>
</dbReference>
<evidence type="ECO:0000313" key="20">
    <source>
        <dbReference type="Proteomes" id="UP000050525"/>
    </source>
</evidence>
<dbReference type="Proteomes" id="UP000050525">
    <property type="component" value="Unassembled WGS sequence"/>
</dbReference>